<dbReference type="AlphaFoldDB" id="A0AAV7JPN2"/>
<evidence type="ECO:0000256" key="1">
    <source>
        <dbReference type="SAM" id="Phobius"/>
    </source>
</evidence>
<keyword evidence="1" id="KW-0812">Transmembrane</keyword>
<proteinExistence type="predicted"/>
<comment type="caution">
    <text evidence="2">The sequence shown here is derived from an EMBL/GenBank/DDBJ whole genome shotgun (WGS) entry which is preliminary data.</text>
</comment>
<feature type="transmembrane region" description="Helical" evidence="1">
    <location>
        <begin position="32"/>
        <end position="57"/>
    </location>
</feature>
<dbReference type="EMBL" id="JAKMXF010000310">
    <property type="protein sequence ID" value="KAI6650641.1"/>
    <property type="molecule type" value="Genomic_DNA"/>
</dbReference>
<dbReference type="Proteomes" id="UP001165289">
    <property type="component" value="Unassembled WGS sequence"/>
</dbReference>
<gene>
    <name evidence="2" type="ORF">LOD99_7691</name>
</gene>
<keyword evidence="3" id="KW-1185">Reference proteome</keyword>
<protein>
    <submittedName>
        <fullName evidence="2">Uncharacterized protein</fullName>
    </submittedName>
</protein>
<keyword evidence="1" id="KW-0472">Membrane</keyword>
<evidence type="ECO:0000313" key="2">
    <source>
        <dbReference type="EMBL" id="KAI6650641.1"/>
    </source>
</evidence>
<evidence type="ECO:0000313" key="3">
    <source>
        <dbReference type="Proteomes" id="UP001165289"/>
    </source>
</evidence>
<name>A0AAV7JPN2_9METZ</name>
<sequence>MDTLSFDNLFGNTSVLQMLTGFDAVAINGATVTVLICLCLGDVLICCCGCLLCCCVWRNARSSHMSSYTIKPIIQRKSTYNMPAMSRLSRISNSGIVEMEWVQNHKSSEASDIPLHQHTGNNLILSRVHR</sequence>
<reference evidence="2 3" key="1">
    <citation type="journal article" date="2023" name="BMC Biol.">
        <title>The compact genome of the sponge Oopsacas minuta (Hexactinellida) is lacking key metazoan core genes.</title>
        <authorList>
            <person name="Santini S."/>
            <person name="Schenkelaars Q."/>
            <person name="Jourda C."/>
            <person name="Duchesne M."/>
            <person name="Belahbib H."/>
            <person name="Rocher C."/>
            <person name="Selva M."/>
            <person name="Riesgo A."/>
            <person name="Vervoort M."/>
            <person name="Leys S.P."/>
            <person name="Kodjabachian L."/>
            <person name="Le Bivic A."/>
            <person name="Borchiellini C."/>
            <person name="Claverie J.M."/>
            <person name="Renard E."/>
        </authorList>
    </citation>
    <scope>NUCLEOTIDE SEQUENCE [LARGE SCALE GENOMIC DNA]</scope>
    <source>
        <strain evidence="2">SPO-2</strain>
    </source>
</reference>
<keyword evidence="1" id="KW-1133">Transmembrane helix</keyword>
<organism evidence="2 3">
    <name type="scientific">Oopsacas minuta</name>
    <dbReference type="NCBI Taxonomy" id="111878"/>
    <lineage>
        <taxon>Eukaryota</taxon>
        <taxon>Metazoa</taxon>
        <taxon>Porifera</taxon>
        <taxon>Hexactinellida</taxon>
        <taxon>Hexasterophora</taxon>
        <taxon>Lyssacinosida</taxon>
        <taxon>Leucopsacidae</taxon>
        <taxon>Oopsacas</taxon>
    </lineage>
</organism>
<accession>A0AAV7JPN2</accession>